<feature type="transmembrane region" description="Helical" evidence="7">
    <location>
        <begin position="101"/>
        <end position="125"/>
    </location>
</feature>
<feature type="transmembrane region" description="Helical" evidence="7">
    <location>
        <begin position="137"/>
        <end position="156"/>
    </location>
</feature>
<dbReference type="Pfam" id="PF00892">
    <property type="entry name" value="EamA"/>
    <property type="match status" value="1"/>
</dbReference>
<protein>
    <submittedName>
        <fullName evidence="9">Carboxylate/amino acid/amine transporter</fullName>
    </submittedName>
</protein>
<keyword evidence="3" id="KW-1003">Cell membrane</keyword>
<name>A0A024P7J8_9BACI</name>
<reference evidence="9 10" key="2">
    <citation type="submission" date="2014-05" db="EMBL/GenBank/DDBJ databases">
        <title>Draft genome sequence of Halobacillus karajensis HK-03.</title>
        <authorList>
            <person name="Khelaifia S."/>
            <person name="Croce O."/>
            <person name="Lagier J.C."/>
            <person name="Raoult D."/>
        </authorList>
    </citation>
    <scope>NUCLEOTIDE SEQUENCE [LARGE SCALE GENOMIC DNA]</scope>
    <source>
        <strain evidence="9 10">HD-03</strain>
    </source>
</reference>
<dbReference type="PANTHER" id="PTHR32322">
    <property type="entry name" value="INNER MEMBRANE TRANSPORTER"/>
    <property type="match status" value="1"/>
</dbReference>
<evidence type="ECO:0000256" key="1">
    <source>
        <dbReference type="ARBA" id="ARBA00004651"/>
    </source>
</evidence>
<evidence type="ECO:0000256" key="3">
    <source>
        <dbReference type="ARBA" id="ARBA00022475"/>
    </source>
</evidence>
<keyword evidence="4 7" id="KW-0812">Transmembrane</keyword>
<keyword evidence="5 7" id="KW-1133">Transmembrane helix</keyword>
<dbReference type="GO" id="GO:0005886">
    <property type="term" value="C:plasma membrane"/>
    <property type="evidence" value="ECO:0007669"/>
    <property type="project" value="UniProtKB-SubCell"/>
</dbReference>
<keyword evidence="10" id="KW-1185">Reference proteome</keyword>
<evidence type="ECO:0000259" key="8">
    <source>
        <dbReference type="Pfam" id="PF00892"/>
    </source>
</evidence>
<keyword evidence="6 7" id="KW-0472">Membrane</keyword>
<dbReference type="EMBL" id="CCDI010000004">
    <property type="protein sequence ID" value="CDQ24728.1"/>
    <property type="molecule type" value="Genomic_DNA"/>
</dbReference>
<feature type="transmembrane region" description="Helical" evidence="7">
    <location>
        <begin position="162"/>
        <end position="179"/>
    </location>
</feature>
<proteinExistence type="inferred from homology"/>
<dbReference type="AlphaFoldDB" id="A0A024P7J8"/>
<organism evidence="9 10">
    <name type="scientific">Halobacillus karajensis</name>
    <dbReference type="NCBI Taxonomy" id="195088"/>
    <lineage>
        <taxon>Bacteria</taxon>
        <taxon>Bacillati</taxon>
        <taxon>Bacillota</taxon>
        <taxon>Bacilli</taxon>
        <taxon>Bacillales</taxon>
        <taxon>Bacillaceae</taxon>
        <taxon>Halobacillus</taxon>
    </lineage>
</organism>
<dbReference type="InterPro" id="IPR000620">
    <property type="entry name" value="EamA_dom"/>
</dbReference>
<reference evidence="10" key="1">
    <citation type="submission" date="2014-03" db="EMBL/GenBank/DDBJ databases">
        <authorList>
            <person name="Urmite Genomes U."/>
        </authorList>
    </citation>
    <scope>NUCLEOTIDE SEQUENCE [LARGE SCALE GENOMIC DNA]</scope>
    <source>
        <strain evidence="10">HD-03</strain>
    </source>
</reference>
<evidence type="ECO:0000313" key="9">
    <source>
        <dbReference type="EMBL" id="CDQ24728.1"/>
    </source>
</evidence>
<accession>A0A024P7J8</accession>
<sequence>MAVIKERLTKLQLAGVFLSFCGALGVVINGNIWQLVKMNWNIGDIIMVGAIICWAVYSMIVKEVVHLFPPLGVLLVMTGISLIVLIPFVTLEWISLGVPPLWNFSNIIGFLYLGIFPSLIALLFYNHAVAHLGASKASIFLNLLPVFTMAGAYIWLGDEISMVQIIGAGTVILGVVFTTRPQKVKEKIGV</sequence>
<comment type="similarity">
    <text evidence="2">Belongs to the EamA transporter family.</text>
</comment>
<evidence type="ECO:0000256" key="4">
    <source>
        <dbReference type="ARBA" id="ARBA00022692"/>
    </source>
</evidence>
<comment type="subcellular location">
    <subcellularLocation>
        <location evidence="1">Cell membrane</location>
        <topology evidence="1">Multi-pass membrane protein</topology>
    </subcellularLocation>
</comment>
<dbReference type="Proteomes" id="UP000028868">
    <property type="component" value="Unassembled WGS sequence"/>
</dbReference>
<feature type="transmembrane region" description="Helical" evidence="7">
    <location>
        <begin position="67"/>
        <end position="89"/>
    </location>
</feature>
<dbReference type="InterPro" id="IPR050638">
    <property type="entry name" value="AA-Vitamin_Transporters"/>
</dbReference>
<dbReference type="InterPro" id="IPR037185">
    <property type="entry name" value="EmrE-like"/>
</dbReference>
<dbReference type="SUPFAM" id="SSF103481">
    <property type="entry name" value="Multidrug resistance efflux transporter EmrE"/>
    <property type="match status" value="1"/>
</dbReference>
<evidence type="ECO:0000313" key="10">
    <source>
        <dbReference type="Proteomes" id="UP000028868"/>
    </source>
</evidence>
<evidence type="ECO:0000256" key="2">
    <source>
        <dbReference type="ARBA" id="ARBA00007362"/>
    </source>
</evidence>
<comment type="caution">
    <text evidence="9">The sequence shown here is derived from an EMBL/GenBank/DDBJ whole genome shotgun (WGS) entry which is preliminary data.</text>
</comment>
<dbReference type="PANTHER" id="PTHR32322:SF18">
    <property type="entry name" value="S-ADENOSYLMETHIONINE_S-ADENOSYLHOMOCYSTEINE TRANSPORTER"/>
    <property type="match status" value="1"/>
</dbReference>
<dbReference type="RefSeq" id="WP_051744238.1">
    <property type="nucleotide sequence ID" value="NZ_CCDH010000003.1"/>
</dbReference>
<evidence type="ECO:0000256" key="6">
    <source>
        <dbReference type="ARBA" id="ARBA00023136"/>
    </source>
</evidence>
<feature type="transmembrane region" description="Helical" evidence="7">
    <location>
        <begin position="42"/>
        <end position="60"/>
    </location>
</feature>
<evidence type="ECO:0000256" key="5">
    <source>
        <dbReference type="ARBA" id="ARBA00022989"/>
    </source>
</evidence>
<feature type="domain" description="EamA" evidence="8">
    <location>
        <begin position="42"/>
        <end position="179"/>
    </location>
</feature>
<evidence type="ECO:0000256" key="7">
    <source>
        <dbReference type="SAM" id="Phobius"/>
    </source>
</evidence>
<gene>
    <name evidence="9" type="ORF">BN983_03024</name>
</gene>
<feature type="transmembrane region" description="Helical" evidence="7">
    <location>
        <begin position="12"/>
        <end position="36"/>
    </location>
</feature>